<evidence type="ECO:0000313" key="2">
    <source>
        <dbReference type="Proteomes" id="UP000233837"/>
    </source>
</evidence>
<evidence type="ECO:0000313" key="1">
    <source>
        <dbReference type="EMBL" id="PKU71739.1"/>
    </source>
</evidence>
<dbReference type="EMBL" id="KZ502866">
    <property type="protein sequence ID" value="PKU71739.1"/>
    <property type="molecule type" value="Genomic_DNA"/>
</dbReference>
<organism evidence="1 2">
    <name type="scientific">Dendrobium catenatum</name>
    <dbReference type="NCBI Taxonomy" id="906689"/>
    <lineage>
        <taxon>Eukaryota</taxon>
        <taxon>Viridiplantae</taxon>
        <taxon>Streptophyta</taxon>
        <taxon>Embryophyta</taxon>
        <taxon>Tracheophyta</taxon>
        <taxon>Spermatophyta</taxon>
        <taxon>Magnoliopsida</taxon>
        <taxon>Liliopsida</taxon>
        <taxon>Asparagales</taxon>
        <taxon>Orchidaceae</taxon>
        <taxon>Epidendroideae</taxon>
        <taxon>Malaxideae</taxon>
        <taxon>Dendrobiinae</taxon>
        <taxon>Dendrobium</taxon>
    </lineage>
</organism>
<dbReference type="Proteomes" id="UP000233837">
    <property type="component" value="Unassembled WGS sequence"/>
</dbReference>
<sequence>MEGRIRLHIRLTIEDSGSHQRAPMGNNIHNLIEIMGFPIRYISSTGVYLMVEFGFLKRQAPVINYISG</sequence>
<name>A0A2I0W7V4_9ASPA</name>
<keyword evidence="2" id="KW-1185">Reference proteome</keyword>
<protein>
    <submittedName>
        <fullName evidence="1">Uncharacterized protein</fullName>
    </submittedName>
</protein>
<dbReference type="AlphaFoldDB" id="A0A2I0W7V4"/>
<proteinExistence type="predicted"/>
<reference evidence="1 2" key="2">
    <citation type="journal article" date="2017" name="Nature">
        <title>The Apostasia genome and the evolution of orchids.</title>
        <authorList>
            <person name="Zhang G.Q."/>
            <person name="Liu K.W."/>
            <person name="Li Z."/>
            <person name="Lohaus R."/>
            <person name="Hsiao Y.Y."/>
            <person name="Niu S.C."/>
            <person name="Wang J.Y."/>
            <person name="Lin Y.C."/>
            <person name="Xu Q."/>
            <person name="Chen L.J."/>
            <person name="Yoshida K."/>
            <person name="Fujiwara S."/>
            <person name="Wang Z.W."/>
            <person name="Zhang Y.Q."/>
            <person name="Mitsuda N."/>
            <person name="Wang M."/>
            <person name="Liu G.H."/>
            <person name="Pecoraro L."/>
            <person name="Huang H.X."/>
            <person name="Xiao X.J."/>
            <person name="Lin M."/>
            <person name="Wu X.Y."/>
            <person name="Wu W.L."/>
            <person name="Chen Y.Y."/>
            <person name="Chang S.B."/>
            <person name="Sakamoto S."/>
            <person name="Ohme-Takagi M."/>
            <person name="Yagi M."/>
            <person name="Zeng S.J."/>
            <person name="Shen C.Y."/>
            <person name="Yeh C.M."/>
            <person name="Luo Y.B."/>
            <person name="Tsai W.C."/>
            <person name="Van de Peer Y."/>
            <person name="Liu Z.J."/>
        </authorList>
    </citation>
    <scope>NUCLEOTIDE SEQUENCE [LARGE SCALE GENOMIC DNA]</scope>
    <source>
        <tissue evidence="1">The whole plant</tissue>
    </source>
</reference>
<accession>A0A2I0W7V4</accession>
<gene>
    <name evidence="1" type="ORF">MA16_Dca027793</name>
</gene>
<reference evidence="1 2" key="1">
    <citation type="journal article" date="2016" name="Sci. Rep.">
        <title>The Dendrobium catenatum Lindl. genome sequence provides insights into polysaccharide synthase, floral development and adaptive evolution.</title>
        <authorList>
            <person name="Zhang G.Q."/>
            <person name="Xu Q."/>
            <person name="Bian C."/>
            <person name="Tsai W.C."/>
            <person name="Yeh C.M."/>
            <person name="Liu K.W."/>
            <person name="Yoshida K."/>
            <person name="Zhang L.S."/>
            <person name="Chang S.B."/>
            <person name="Chen F."/>
            <person name="Shi Y."/>
            <person name="Su Y.Y."/>
            <person name="Zhang Y.Q."/>
            <person name="Chen L.J."/>
            <person name="Yin Y."/>
            <person name="Lin M."/>
            <person name="Huang H."/>
            <person name="Deng H."/>
            <person name="Wang Z.W."/>
            <person name="Zhu S.L."/>
            <person name="Zhao X."/>
            <person name="Deng C."/>
            <person name="Niu S.C."/>
            <person name="Huang J."/>
            <person name="Wang M."/>
            <person name="Liu G.H."/>
            <person name="Yang H.J."/>
            <person name="Xiao X.J."/>
            <person name="Hsiao Y.Y."/>
            <person name="Wu W.L."/>
            <person name="Chen Y.Y."/>
            <person name="Mitsuda N."/>
            <person name="Ohme-Takagi M."/>
            <person name="Luo Y.B."/>
            <person name="Van de Peer Y."/>
            <person name="Liu Z.J."/>
        </authorList>
    </citation>
    <scope>NUCLEOTIDE SEQUENCE [LARGE SCALE GENOMIC DNA]</scope>
    <source>
        <tissue evidence="1">The whole plant</tissue>
    </source>
</reference>